<feature type="compositionally biased region" description="Low complexity" evidence="5">
    <location>
        <begin position="501"/>
        <end position="512"/>
    </location>
</feature>
<keyword evidence="7" id="KW-0723">Serine/threonine-protein kinase</keyword>
<sequence>MTSHGFETGWRIPGYAELQELGAGAQGRVVLARQVASGDVVAIKYLAAELLGNAQARATFRGEAEMLSRLADPHVARLRGFTETADGAAIIMEAVHGQSLRRLLDERVALAPEAALTVLKGSLLGLAAAHSVGVVHRDYKPTNVMVQDNGQSKLIDFGVAVLAGQGSIVGTPAYMSPEQWQGAPATAATDIYAATCVFFECVVGGRPFQAGTTEAWQAEHTFGTVPLDVLPEPLRPLVLRGMAKDPGQRFQNASEFVHRLEAIATAAYGSDWEQRGWYALGTAVALFTAAFPLTLLGGGAVGGGAVSGGAVATGTTAANAANTVAGTTAAQTTTGAGHAAGGSGVIGKVGGVKGVAGAGTAVTGAIVIAMVLWPSGPTVGGESRGSIRAYFTNPGVLLNQPNMPASESPYMKLDITVSPGRVKPGTQVHVTTRFQARTPQGVKYLPGGTRQCFGEKARRRDLNSGYNYSLGQSPTAVKEGQGQVWFYRTAKSGSARQPNRTGTFVTTTSKTTGESQPYVPGECAFISSWTDTRSFKMPGTDELPPGHYLISPADPPRLMEAERDNTKISLASVGPRTDVSLPKIRVFWD</sequence>
<evidence type="ECO:0000313" key="7">
    <source>
        <dbReference type="EMBL" id="KAB2341286.1"/>
    </source>
</evidence>
<evidence type="ECO:0000259" key="6">
    <source>
        <dbReference type="PROSITE" id="PS50011"/>
    </source>
</evidence>
<dbReference type="OrthoDB" id="4716121at2"/>
<dbReference type="CDD" id="cd14014">
    <property type="entry name" value="STKc_PknB_like"/>
    <property type="match status" value="1"/>
</dbReference>
<dbReference type="AlphaFoldDB" id="A0A6H9Y8N0"/>
<dbReference type="PANTHER" id="PTHR43289:SF34">
    <property type="entry name" value="SERINE_THREONINE-PROTEIN KINASE YBDM-RELATED"/>
    <property type="match status" value="1"/>
</dbReference>
<feature type="domain" description="Protein kinase" evidence="6">
    <location>
        <begin position="15"/>
        <end position="261"/>
    </location>
</feature>
<keyword evidence="2" id="KW-0547">Nucleotide-binding</keyword>
<dbReference type="Gene3D" id="1.10.510.10">
    <property type="entry name" value="Transferase(Phosphotransferase) domain 1"/>
    <property type="match status" value="1"/>
</dbReference>
<keyword evidence="3 7" id="KW-0418">Kinase</keyword>
<comment type="caution">
    <text evidence="7">The sequence shown here is derived from an EMBL/GenBank/DDBJ whole genome shotgun (WGS) entry which is preliminary data.</text>
</comment>
<keyword evidence="1" id="KW-0808">Transferase</keyword>
<dbReference type="EMBL" id="WBMT01000026">
    <property type="protein sequence ID" value="KAB2341286.1"/>
    <property type="molecule type" value="Genomic_DNA"/>
</dbReference>
<dbReference type="PANTHER" id="PTHR43289">
    <property type="entry name" value="MITOGEN-ACTIVATED PROTEIN KINASE KINASE KINASE 20-RELATED"/>
    <property type="match status" value="1"/>
</dbReference>
<keyword evidence="8" id="KW-1185">Reference proteome</keyword>
<dbReference type="Pfam" id="PF00069">
    <property type="entry name" value="Pkinase"/>
    <property type="match status" value="1"/>
</dbReference>
<gene>
    <name evidence="7" type="ORF">F8566_41945</name>
</gene>
<feature type="region of interest" description="Disordered" evidence="5">
    <location>
        <begin position="496"/>
        <end position="516"/>
    </location>
</feature>
<dbReference type="RefSeq" id="WP_151568609.1">
    <property type="nucleotide sequence ID" value="NZ_WBMT01000026.1"/>
</dbReference>
<evidence type="ECO:0000256" key="5">
    <source>
        <dbReference type="SAM" id="MobiDB-lite"/>
    </source>
</evidence>
<dbReference type="InterPro" id="IPR011009">
    <property type="entry name" value="Kinase-like_dom_sf"/>
</dbReference>
<evidence type="ECO:0000256" key="1">
    <source>
        <dbReference type="ARBA" id="ARBA00022679"/>
    </source>
</evidence>
<dbReference type="Gene3D" id="3.30.200.20">
    <property type="entry name" value="Phosphorylase Kinase, domain 1"/>
    <property type="match status" value="1"/>
</dbReference>
<keyword evidence="4" id="KW-0067">ATP-binding</keyword>
<reference evidence="7 8" key="1">
    <citation type="submission" date="2019-09" db="EMBL/GenBank/DDBJ databases">
        <title>Actinomadura physcomitrii sp. nov., a novel actinomycete isolated from moss [Physcomitrium sphaericum (Ludw) Fuernr].</title>
        <authorList>
            <person name="Zhuang X."/>
            <person name="Liu C."/>
        </authorList>
    </citation>
    <scope>NUCLEOTIDE SEQUENCE [LARGE SCALE GENOMIC DNA]</scope>
    <source>
        <strain evidence="7 8">HMC1</strain>
    </source>
</reference>
<dbReference type="GO" id="GO:0005524">
    <property type="term" value="F:ATP binding"/>
    <property type="evidence" value="ECO:0007669"/>
    <property type="project" value="UniProtKB-KW"/>
</dbReference>
<evidence type="ECO:0000256" key="2">
    <source>
        <dbReference type="ARBA" id="ARBA00022741"/>
    </source>
</evidence>
<protein>
    <submittedName>
        <fullName evidence="7">Serine/threonine protein kinase</fullName>
    </submittedName>
</protein>
<dbReference type="InterPro" id="IPR008271">
    <property type="entry name" value="Ser/Thr_kinase_AS"/>
</dbReference>
<accession>A0A6H9Y8N0</accession>
<proteinExistence type="predicted"/>
<organism evidence="7 8">
    <name type="scientific">Actinomadura rudentiformis</name>
    <dbReference type="NCBI Taxonomy" id="359158"/>
    <lineage>
        <taxon>Bacteria</taxon>
        <taxon>Bacillati</taxon>
        <taxon>Actinomycetota</taxon>
        <taxon>Actinomycetes</taxon>
        <taxon>Streptosporangiales</taxon>
        <taxon>Thermomonosporaceae</taxon>
        <taxon>Actinomadura</taxon>
    </lineage>
</organism>
<dbReference type="InterPro" id="IPR000719">
    <property type="entry name" value="Prot_kinase_dom"/>
</dbReference>
<evidence type="ECO:0000313" key="8">
    <source>
        <dbReference type="Proteomes" id="UP000468735"/>
    </source>
</evidence>
<evidence type="ECO:0000256" key="3">
    <source>
        <dbReference type="ARBA" id="ARBA00022777"/>
    </source>
</evidence>
<evidence type="ECO:0000256" key="4">
    <source>
        <dbReference type="ARBA" id="ARBA00022840"/>
    </source>
</evidence>
<dbReference type="PROSITE" id="PS00108">
    <property type="entry name" value="PROTEIN_KINASE_ST"/>
    <property type="match status" value="1"/>
</dbReference>
<dbReference type="PROSITE" id="PS50011">
    <property type="entry name" value="PROTEIN_KINASE_DOM"/>
    <property type="match status" value="1"/>
</dbReference>
<dbReference type="GO" id="GO:0004674">
    <property type="term" value="F:protein serine/threonine kinase activity"/>
    <property type="evidence" value="ECO:0007669"/>
    <property type="project" value="UniProtKB-KW"/>
</dbReference>
<dbReference type="Proteomes" id="UP000468735">
    <property type="component" value="Unassembled WGS sequence"/>
</dbReference>
<name>A0A6H9Y8N0_9ACTN</name>
<dbReference type="SUPFAM" id="SSF56112">
    <property type="entry name" value="Protein kinase-like (PK-like)"/>
    <property type="match status" value="1"/>
</dbReference>